<keyword evidence="2" id="KW-1185">Reference proteome</keyword>
<dbReference type="Gramene" id="evm.model.ctgX2.37">
    <property type="protein sequence ID" value="cds.evm.model.ctgX2.37"/>
    <property type="gene ID" value="evm.TU.ctgX2.37"/>
</dbReference>
<organism evidence="1 2">
    <name type="scientific">Cannabis sativa</name>
    <name type="common">Hemp</name>
    <name type="synonym">Marijuana</name>
    <dbReference type="NCBI Taxonomy" id="3483"/>
    <lineage>
        <taxon>Eukaryota</taxon>
        <taxon>Viridiplantae</taxon>
        <taxon>Streptophyta</taxon>
        <taxon>Embryophyta</taxon>
        <taxon>Tracheophyta</taxon>
        <taxon>Spermatophyta</taxon>
        <taxon>Magnoliopsida</taxon>
        <taxon>eudicotyledons</taxon>
        <taxon>Gunneridae</taxon>
        <taxon>Pentapetalae</taxon>
        <taxon>rosids</taxon>
        <taxon>fabids</taxon>
        <taxon>Rosales</taxon>
        <taxon>Cannabaceae</taxon>
        <taxon>Cannabis</taxon>
    </lineage>
</organism>
<reference evidence="1" key="1">
    <citation type="submission" date="2021-03" db="UniProtKB">
        <authorList>
            <consortium name="EnsemblPlants"/>
        </authorList>
    </citation>
    <scope>IDENTIFICATION</scope>
</reference>
<sequence length="51" mass="5621">MGLSQIKLSVGSSRVLSLGRVKSQVPIRFSRITVLGLSPWLRSGVGFEFWS</sequence>
<proteinExistence type="predicted"/>
<accession>A0A803QRX2</accession>
<dbReference type="Proteomes" id="UP000596661">
    <property type="component" value="Unassembled WGS sequence"/>
</dbReference>
<evidence type="ECO:0000313" key="2">
    <source>
        <dbReference type="Proteomes" id="UP000596661"/>
    </source>
</evidence>
<dbReference type="AlphaFoldDB" id="A0A803QRX2"/>
<dbReference type="EnsemblPlants" id="evm.model.ctgX2.37">
    <property type="protein sequence ID" value="cds.evm.model.ctgX2.37"/>
    <property type="gene ID" value="evm.TU.ctgX2.37"/>
</dbReference>
<evidence type="ECO:0000313" key="1">
    <source>
        <dbReference type="EnsemblPlants" id="cds.evm.model.ctgX2.37"/>
    </source>
</evidence>
<name>A0A803QRX2_CANSA</name>
<protein>
    <submittedName>
        <fullName evidence="1">Uncharacterized protein</fullName>
    </submittedName>
</protein>